<sequence length="77" mass="8812">MPPIPEPEIDPVLKELLYAYSVISRARRYAGMTGVPLPLSLTEINEYLATHPVLIERDEFEAVIFALDDQYFQDQCV</sequence>
<organism evidence="1 2">
    <name type="scientific">Escherichia coli H386</name>
    <dbReference type="NCBI Taxonomy" id="656397"/>
    <lineage>
        <taxon>Bacteria</taxon>
        <taxon>Pseudomonadati</taxon>
        <taxon>Pseudomonadota</taxon>
        <taxon>Gammaproteobacteria</taxon>
        <taxon>Enterobacterales</taxon>
        <taxon>Enterobacteriaceae</taxon>
        <taxon>Escherichia</taxon>
    </lineage>
</organism>
<evidence type="ECO:0000313" key="2">
    <source>
        <dbReference type="Proteomes" id="UP000193045"/>
    </source>
</evidence>
<name>A0A1X3JJH8_ECOLX</name>
<comment type="caution">
    <text evidence="1">The sequence shown here is derived from an EMBL/GenBank/DDBJ whole genome shotgun (WGS) entry which is preliminary data.</text>
</comment>
<reference evidence="1 2" key="1">
    <citation type="submission" date="2010-04" db="EMBL/GenBank/DDBJ databases">
        <title>The Genome Sequence of Escherichia coli H386.</title>
        <authorList>
            <consortium name="The Broad Institute Genome Sequencing Platform"/>
            <consortium name="The Broad Institute Genome Sequencing Center for Infectious Disease"/>
            <person name="Feldgarden M."/>
            <person name="Gordon D.M."/>
            <person name="Johnson J.R."/>
            <person name="Johnston B.D."/>
            <person name="Young S."/>
            <person name="Zeng Q."/>
            <person name="Koehrsen M."/>
            <person name="Alvarado L."/>
            <person name="Berlin A.M."/>
            <person name="Borenstein D."/>
            <person name="Chapman S.B."/>
            <person name="Chen Z."/>
            <person name="Engels R."/>
            <person name="Freedman E."/>
            <person name="Gellesch M."/>
            <person name="Goldberg J."/>
            <person name="Griggs A."/>
            <person name="Gujja S."/>
            <person name="Heilman E.R."/>
            <person name="Heiman D.I."/>
            <person name="Hepburn T.A."/>
            <person name="Howarth C."/>
            <person name="Jen D."/>
            <person name="Larson L."/>
            <person name="Mehta T."/>
            <person name="Park D."/>
            <person name="Pearson M."/>
            <person name="Richards J."/>
            <person name="Roberts A."/>
            <person name="Saif S."/>
            <person name="Shea T.D."/>
            <person name="Shenoy N."/>
            <person name="Sisk P."/>
            <person name="Stolte C."/>
            <person name="Sykes S.N."/>
            <person name="Walk T."/>
            <person name="White J."/>
            <person name="Yandava C."/>
            <person name="Haas B."/>
            <person name="Henn M.R."/>
            <person name="Nusbaum C."/>
            <person name="Birren B."/>
        </authorList>
    </citation>
    <scope>NUCLEOTIDE SEQUENCE [LARGE SCALE GENOMIC DNA]</scope>
    <source>
        <strain evidence="1 2">H386</strain>
    </source>
</reference>
<dbReference type="Proteomes" id="UP000193045">
    <property type="component" value="Unassembled WGS sequence"/>
</dbReference>
<accession>A0A1X3JJH8</accession>
<evidence type="ECO:0000313" key="1">
    <source>
        <dbReference type="EMBL" id="OSL13481.1"/>
    </source>
</evidence>
<dbReference type="EMBL" id="ADJB01000035">
    <property type="protein sequence ID" value="OSL13481.1"/>
    <property type="molecule type" value="Genomic_DNA"/>
</dbReference>
<proteinExistence type="predicted"/>
<dbReference type="AlphaFoldDB" id="A0A1X3JJH8"/>
<protein>
    <submittedName>
        <fullName evidence="1">Uncharacterized protein</fullName>
    </submittedName>
</protein>
<gene>
    <name evidence="1" type="ORF">ECVG_03766</name>
</gene>